<accession>A0A2X0V8F4</accession>
<dbReference type="Proteomes" id="UP000250086">
    <property type="component" value="Unassembled WGS sequence"/>
</dbReference>
<keyword evidence="4" id="KW-1185">Reference proteome</keyword>
<gene>
    <name evidence="3" type="primary">yibN</name>
    <name evidence="3" type="ORF">NCTC13093_00448</name>
</gene>
<dbReference type="PROSITE" id="PS50206">
    <property type="entry name" value="RHODANESE_3"/>
    <property type="match status" value="1"/>
</dbReference>
<evidence type="ECO:0000259" key="2">
    <source>
        <dbReference type="PROSITE" id="PS50206"/>
    </source>
</evidence>
<evidence type="ECO:0000313" key="4">
    <source>
        <dbReference type="Proteomes" id="UP000250086"/>
    </source>
</evidence>
<dbReference type="Pfam" id="PF00581">
    <property type="entry name" value="Rhodanese"/>
    <property type="match status" value="1"/>
</dbReference>
<sequence length="154" mass="17476">MSELTNPDFLTQLQEFFSRHTMMAGGWITVLLFLIIVQFRLMTARIKKDTIGVAVNKVNHSEGVFVDIRSQENFNKGHIANAVNMTFAEIKAGQINRIERKKDSPVILVGKDKYDTEAFNGARLLKKLGFNQVTTLDGGMLEWYNNNLPVTNKK</sequence>
<feature type="domain" description="Rhodanese" evidence="2">
    <location>
        <begin position="59"/>
        <end position="152"/>
    </location>
</feature>
<feature type="transmembrane region" description="Helical" evidence="1">
    <location>
        <begin position="20"/>
        <end position="39"/>
    </location>
</feature>
<dbReference type="CDD" id="cd00158">
    <property type="entry name" value="RHOD"/>
    <property type="match status" value="1"/>
</dbReference>
<dbReference type="OrthoDB" id="9808735at2"/>
<dbReference type="Gene3D" id="3.40.250.10">
    <property type="entry name" value="Rhodanese-like domain"/>
    <property type="match status" value="1"/>
</dbReference>
<organism evidence="3 4">
    <name type="scientific">Anaerobiospirillum thomasii</name>
    <dbReference type="NCBI Taxonomy" id="179995"/>
    <lineage>
        <taxon>Bacteria</taxon>
        <taxon>Pseudomonadati</taxon>
        <taxon>Pseudomonadota</taxon>
        <taxon>Gammaproteobacteria</taxon>
        <taxon>Aeromonadales</taxon>
        <taxon>Succinivibrionaceae</taxon>
        <taxon>Anaerobiospirillum</taxon>
    </lineage>
</organism>
<dbReference type="InterPro" id="IPR050229">
    <property type="entry name" value="GlpE_sulfurtransferase"/>
</dbReference>
<keyword evidence="1" id="KW-0812">Transmembrane</keyword>
<protein>
    <submittedName>
        <fullName evidence="3">Molybdopterin biosynthesis protein MoeB</fullName>
    </submittedName>
</protein>
<evidence type="ECO:0000256" key="1">
    <source>
        <dbReference type="SAM" id="Phobius"/>
    </source>
</evidence>
<proteinExistence type="predicted"/>
<dbReference type="SUPFAM" id="SSF52821">
    <property type="entry name" value="Rhodanese/Cell cycle control phosphatase"/>
    <property type="match status" value="1"/>
</dbReference>
<dbReference type="PANTHER" id="PTHR43031">
    <property type="entry name" value="FAD-DEPENDENT OXIDOREDUCTASE"/>
    <property type="match status" value="1"/>
</dbReference>
<name>A0A2X0V8F4_9GAMM</name>
<dbReference type="AlphaFoldDB" id="A0A2X0V8F4"/>
<keyword evidence="1" id="KW-1133">Transmembrane helix</keyword>
<dbReference type="InterPro" id="IPR001763">
    <property type="entry name" value="Rhodanese-like_dom"/>
</dbReference>
<dbReference type="PANTHER" id="PTHR43031:SF18">
    <property type="entry name" value="RHODANESE-RELATED SULFURTRANSFERASES"/>
    <property type="match status" value="1"/>
</dbReference>
<dbReference type="EMBL" id="UAPV01000001">
    <property type="protein sequence ID" value="SPT69085.1"/>
    <property type="molecule type" value="Genomic_DNA"/>
</dbReference>
<reference evidence="3 4" key="1">
    <citation type="submission" date="2018-06" db="EMBL/GenBank/DDBJ databases">
        <authorList>
            <consortium name="Pathogen Informatics"/>
            <person name="Doyle S."/>
        </authorList>
    </citation>
    <scope>NUCLEOTIDE SEQUENCE [LARGE SCALE GENOMIC DNA]</scope>
    <source>
        <strain evidence="3 4">NCTC13093</strain>
    </source>
</reference>
<dbReference type="SMART" id="SM00450">
    <property type="entry name" value="RHOD"/>
    <property type="match status" value="1"/>
</dbReference>
<keyword evidence="1" id="KW-0472">Membrane</keyword>
<evidence type="ECO:0000313" key="3">
    <source>
        <dbReference type="EMBL" id="SPT69085.1"/>
    </source>
</evidence>
<dbReference type="RefSeq" id="WP_146740819.1">
    <property type="nucleotide sequence ID" value="NZ_UAPU01000007.1"/>
</dbReference>
<dbReference type="InterPro" id="IPR036873">
    <property type="entry name" value="Rhodanese-like_dom_sf"/>
</dbReference>